<dbReference type="EMBL" id="JALPTH010000042">
    <property type="protein sequence ID" value="MCK8681436.1"/>
    <property type="molecule type" value="Genomic_DNA"/>
</dbReference>
<reference evidence="2 3" key="1">
    <citation type="submission" date="2022-04" db="EMBL/GenBank/DDBJ databases">
        <title>Streptomyces sp. nov. LCR6-01 isolated from Lichen of Dirinaria sp.</title>
        <authorList>
            <person name="Kanchanasin P."/>
            <person name="Tanasupawat S."/>
            <person name="Phongsopitanun W."/>
        </authorList>
    </citation>
    <scope>NUCLEOTIDE SEQUENCE [LARGE SCALE GENOMIC DNA]</scope>
    <source>
        <strain evidence="2 3">LCR6-01</strain>
    </source>
</reference>
<feature type="transmembrane region" description="Helical" evidence="1">
    <location>
        <begin position="92"/>
        <end position="112"/>
    </location>
</feature>
<evidence type="ECO:0000313" key="2">
    <source>
        <dbReference type="EMBL" id="MCK8681436.1"/>
    </source>
</evidence>
<evidence type="ECO:0008006" key="4">
    <source>
        <dbReference type="Google" id="ProtNLM"/>
    </source>
</evidence>
<protein>
    <recommendedName>
        <fullName evidence="4">Integral membrane protein</fullName>
    </recommendedName>
</protein>
<keyword evidence="1" id="KW-0812">Transmembrane</keyword>
<evidence type="ECO:0000313" key="3">
    <source>
        <dbReference type="Proteomes" id="UP001522868"/>
    </source>
</evidence>
<accession>A0ABT0IJF9</accession>
<comment type="caution">
    <text evidence="2">The sequence shown here is derived from an EMBL/GenBank/DDBJ whole genome shotgun (WGS) entry which is preliminary data.</text>
</comment>
<organism evidence="2 3">
    <name type="scientific">Streptomyces lichenis</name>
    <dbReference type="NCBI Taxonomy" id="2306967"/>
    <lineage>
        <taxon>Bacteria</taxon>
        <taxon>Bacillati</taxon>
        <taxon>Actinomycetota</taxon>
        <taxon>Actinomycetes</taxon>
        <taxon>Kitasatosporales</taxon>
        <taxon>Streptomycetaceae</taxon>
        <taxon>Streptomyces</taxon>
    </lineage>
</organism>
<keyword evidence="3" id="KW-1185">Reference proteome</keyword>
<sequence length="167" mass="17290">MWNPSLSPTASPPAPGATADSRAAETIKVFVLAGFAAETSFLVLGLVLFPDHGPLLWRAVWTLGLCGVGMGAAVGALTFLVTGRFAPGSRPALLVTAVSAAALYSVCQTLCWSLDHNVGLNYWGSVDQPVLFLVKGYVAAVLGGIVGALQLHTAAGRALTRRVGVFR</sequence>
<dbReference type="Proteomes" id="UP001522868">
    <property type="component" value="Unassembled WGS sequence"/>
</dbReference>
<feature type="transmembrane region" description="Helical" evidence="1">
    <location>
        <begin position="132"/>
        <end position="152"/>
    </location>
</feature>
<keyword evidence="1" id="KW-0472">Membrane</keyword>
<feature type="transmembrane region" description="Helical" evidence="1">
    <location>
        <begin position="29"/>
        <end position="49"/>
    </location>
</feature>
<feature type="transmembrane region" description="Helical" evidence="1">
    <location>
        <begin position="55"/>
        <end position="80"/>
    </location>
</feature>
<evidence type="ECO:0000256" key="1">
    <source>
        <dbReference type="SAM" id="Phobius"/>
    </source>
</evidence>
<dbReference type="RefSeq" id="WP_248637262.1">
    <property type="nucleotide sequence ID" value="NZ_JALPTH010000042.1"/>
</dbReference>
<gene>
    <name evidence="2" type="ORF">M1O15_29390</name>
</gene>
<name>A0ABT0IJF9_9ACTN</name>
<proteinExistence type="predicted"/>
<keyword evidence="1" id="KW-1133">Transmembrane helix</keyword>